<feature type="domain" description="NodB homology" evidence="1">
    <location>
        <begin position="34"/>
        <end position="260"/>
    </location>
</feature>
<dbReference type="RefSeq" id="WP_256131460.1">
    <property type="nucleotide sequence ID" value="NZ_JANFXK010000005.1"/>
</dbReference>
<gene>
    <name evidence="2" type="ORF">NE619_06010</name>
</gene>
<dbReference type="PANTHER" id="PTHR47561:SF1">
    <property type="entry name" value="POLYSACCHARIDE DEACETYLASE FAMILY PROTEIN (AFU_ORTHOLOGUE AFUA_6G05030)"/>
    <property type="match status" value="1"/>
</dbReference>
<evidence type="ECO:0000313" key="2">
    <source>
        <dbReference type="EMBL" id="MCQ4636277.1"/>
    </source>
</evidence>
<dbReference type="InterPro" id="IPR011330">
    <property type="entry name" value="Glyco_hydro/deAcase_b/a-brl"/>
</dbReference>
<dbReference type="InterPro" id="IPR002509">
    <property type="entry name" value="NODB_dom"/>
</dbReference>
<sequence>MANKKFKVMLTFDVDAETLWTAPDPLNAKGNENRPVVLSQGYYGAEVAIPRFLNLLDKYEIKSTFFIPGEAVEKHPVIVRKIAERGHEVGNHGYSHICPCEFRTKQEEVDEYVKTSEAIKKVTGKNPVGFRAPSWEFSLNTLEILQDMEFFYDSTMMGSDKISRLEVFGRKSNIVEIPINWTLDDAPFWLLSGYTWGAPMPAPSTAYEIWAEEFQYLYEESFDNTFTLTCHPQISGRPARIRMYERFIQFIKKHDDIEFMRCIDAAEDYKSF</sequence>
<proteinExistence type="predicted"/>
<accession>A0ABT1RM73</accession>
<reference evidence="2 3" key="1">
    <citation type="submission" date="2022-06" db="EMBL/GenBank/DDBJ databases">
        <title>Isolation of gut microbiota from human fecal samples.</title>
        <authorList>
            <person name="Pamer E.G."/>
            <person name="Barat B."/>
            <person name="Waligurski E."/>
            <person name="Medina S."/>
            <person name="Paddock L."/>
            <person name="Mostad J."/>
        </authorList>
    </citation>
    <scope>NUCLEOTIDE SEQUENCE [LARGE SCALE GENOMIC DNA]</scope>
    <source>
        <strain evidence="2 3">SL.3.17</strain>
    </source>
</reference>
<dbReference type="PANTHER" id="PTHR47561">
    <property type="entry name" value="POLYSACCHARIDE DEACETYLASE FAMILY PROTEIN (AFU_ORTHOLOGUE AFUA_6G05030)"/>
    <property type="match status" value="1"/>
</dbReference>
<protein>
    <submittedName>
        <fullName evidence="2">Polysaccharide deacetylase</fullName>
    </submittedName>
</protein>
<dbReference type="Proteomes" id="UP001524502">
    <property type="component" value="Unassembled WGS sequence"/>
</dbReference>
<evidence type="ECO:0000313" key="3">
    <source>
        <dbReference type="Proteomes" id="UP001524502"/>
    </source>
</evidence>
<keyword evidence="3" id="KW-1185">Reference proteome</keyword>
<dbReference type="InterPro" id="IPR037950">
    <property type="entry name" value="PgdA-like"/>
</dbReference>
<organism evidence="2 3">
    <name type="scientific">Anaerovorax odorimutans</name>
    <dbReference type="NCBI Taxonomy" id="109327"/>
    <lineage>
        <taxon>Bacteria</taxon>
        <taxon>Bacillati</taxon>
        <taxon>Bacillota</taxon>
        <taxon>Clostridia</taxon>
        <taxon>Peptostreptococcales</taxon>
        <taxon>Anaerovoracaceae</taxon>
        <taxon>Anaerovorax</taxon>
    </lineage>
</organism>
<comment type="caution">
    <text evidence="2">The sequence shown here is derived from an EMBL/GenBank/DDBJ whole genome shotgun (WGS) entry which is preliminary data.</text>
</comment>
<dbReference type="Pfam" id="PF01522">
    <property type="entry name" value="Polysacc_deac_1"/>
    <property type="match status" value="1"/>
</dbReference>
<name>A0ABT1RM73_9FIRM</name>
<evidence type="ECO:0000259" key="1">
    <source>
        <dbReference type="PROSITE" id="PS51677"/>
    </source>
</evidence>
<dbReference type="SUPFAM" id="SSF88713">
    <property type="entry name" value="Glycoside hydrolase/deacetylase"/>
    <property type="match status" value="1"/>
</dbReference>
<dbReference type="PROSITE" id="PS51677">
    <property type="entry name" value="NODB"/>
    <property type="match status" value="1"/>
</dbReference>
<dbReference type="CDD" id="cd10938">
    <property type="entry name" value="CE4_HpPgdA_like"/>
    <property type="match status" value="1"/>
</dbReference>
<dbReference type="EMBL" id="JANFXK010000005">
    <property type="protein sequence ID" value="MCQ4636277.1"/>
    <property type="molecule type" value="Genomic_DNA"/>
</dbReference>
<dbReference type="Gene3D" id="3.20.20.370">
    <property type="entry name" value="Glycoside hydrolase/deacetylase"/>
    <property type="match status" value="1"/>
</dbReference>